<evidence type="ECO:0000313" key="9">
    <source>
        <dbReference type="Proteomes" id="UP000199504"/>
    </source>
</evidence>
<keyword evidence="5" id="KW-0460">Magnesium</keyword>
<dbReference type="SFLD" id="SFLDG01017">
    <property type="entry name" value="Polyprenyl_Transferase_Like"/>
    <property type="match status" value="1"/>
</dbReference>
<evidence type="ECO:0000256" key="4">
    <source>
        <dbReference type="ARBA" id="ARBA00022723"/>
    </source>
</evidence>
<comment type="cofactor">
    <cofactor evidence="1">
        <name>Mg(2+)</name>
        <dbReference type="ChEBI" id="CHEBI:18420"/>
    </cofactor>
</comment>
<dbReference type="InterPro" id="IPR033749">
    <property type="entry name" value="Polyprenyl_synt_CS"/>
</dbReference>
<proteinExistence type="inferred from homology"/>
<dbReference type="PANTHER" id="PTHR12001:SF69">
    <property type="entry name" value="ALL TRANS-POLYPRENYL-DIPHOSPHATE SYNTHASE PDSS1"/>
    <property type="match status" value="1"/>
</dbReference>
<dbReference type="EMBL" id="FMCX01000001">
    <property type="protein sequence ID" value="SCE82007.1"/>
    <property type="molecule type" value="Genomic_DNA"/>
</dbReference>
<evidence type="ECO:0000256" key="6">
    <source>
        <dbReference type="RuleBase" id="RU004466"/>
    </source>
</evidence>
<keyword evidence="9" id="KW-1185">Reference proteome</keyword>
<name>A0A1C4VDE4_9ACTN</name>
<evidence type="ECO:0000256" key="1">
    <source>
        <dbReference type="ARBA" id="ARBA00001946"/>
    </source>
</evidence>
<dbReference type="GO" id="GO:0046872">
    <property type="term" value="F:metal ion binding"/>
    <property type="evidence" value="ECO:0007669"/>
    <property type="project" value="UniProtKB-KW"/>
</dbReference>
<dbReference type="Pfam" id="PF00348">
    <property type="entry name" value="polyprenyl_synt"/>
    <property type="match status" value="1"/>
</dbReference>
<feature type="region of interest" description="Disordered" evidence="7">
    <location>
        <begin position="1"/>
        <end position="59"/>
    </location>
</feature>
<feature type="compositionally biased region" description="Low complexity" evidence="7">
    <location>
        <begin position="12"/>
        <end position="28"/>
    </location>
</feature>
<comment type="similarity">
    <text evidence="2 6">Belongs to the FPP/GGPP synthase family.</text>
</comment>
<dbReference type="InterPro" id="IPR000092">
    <property type="entry name" value="Polyprenyl_synt"/>
</dbReference>
<dbReference type="PANTHER" id="PTHR12001">
    <property type="entry name" value="GERANYLGERANYL PYROPHOSPHATE SYNTHASE"/>
    <property type="match status" value="1"/>
</dbReference>
<sequence length="393" mass="40730">MTGIDQAGGRHAVGVPAPGPSAPSGVDSNGCGMVEGVVNPAGERSDATGSDDRRGRSGRGQFGALGLHLADPGVERSVLGLLDDVEGALRAGVASADPLVTEAARHLVEAGGKRFRPLLVALGAQFGDPTGPQVVPAAVVMELTHLATLYHDDVMDEAAVRRGAPSANSRWTNSVAILVGDYLFARAADIAADLGPEAVRLQARTFARLVHGQIAETVGPRDGEDPVAHYLHVIAEKTGSLIATSARFGGMFGGAAPEHVEALAGYGETIGVAFQLSDDLLDIASESTQSGKTPGTDLREGVPTLPVLYALASDDSDAASVRLREILATGPLVDDALHAEALGLLRESPALKRARETVRSYAEDARAQLAPLPDTPPRRALESLCDYIADRTS</sequence>
<keyword evidence="3 6" id="KW-0808">Transferase</keyword>
<dbReference type="Gene3D" id="1.10.600.10">
    <property type="entry name" value="Farnesyl Diphosphate Synthase"/>
    <property type="match status" value="1"/>
</dbReference>
<reference evidence="9" key="1">
    <citation type="submission" date="2016-06" db="EMBL/GenBank/DDBJ databases">
        <authorList>
            <person name="Varghese N."/>
            <person name="Submissions Spin"/>
        </authorList>
    </citation>
    <scope>NUCLEOTIDE SEQUENCE [LARGE SCALE GENOMIC DNA]</scope>
    <source>
        <strain evidence="9">DSM 44830</strain>
    </source>
</reference>
<organism evidence="8 9">
    <name type="scientific">Micromonospora mirobrigensis</name>
    <dbReference type="NCBI Taxonomy" id="262898"/>
    <lineage>
        <taxon>Bacteria</taxon>
        <taxon>Bacillati</taxon>
        <taxon>Actinomycetota</taxon>
        <taxon>Actinomycetes</taxon>
        <taxon>Micromonosporales</taxon>
        <taxon>Micromonosporaceae</taxon>
        <taxon>Micromonospora</taxon>
    </lineage>
</organism>
<dbReference type="InterPro" id="IPR008949">
    <property type="entry name" value="Isoprenoid_synthase_dom_sf"/>
</dbReference>
<protein>
    <submittedName>
        <fullName evidence="8">Heptaprenyl diphosphate synthase</fullName>
    </submittedName>
</protein>
<gene>
    <name evidence="8" type="ORF">GA0070564_1011133</name>
</gene>
<evidence type="ECO:0000256" key="3">
    <source>
        <dbReference type="ARBA" id="ARBA00022679"/>
    </source>
</evidence>
<evidence type="ECO:0000256" key="7">
    <source>
        <dbReference type="SAM" id="MobiDB-lite"/>
    </source>
</evidence>
<evidence type="ECO:0000256" key="2">
    <source>
        <dbReference type="ARBA" id="ARBA00006706"/>
    </source>
</evidence>
<evidence type="ECO:0000313" key="8">
    <source>
        <dbReference type="EMBL" id="SCE82007.1"/>
    </source>
</evidence>
<dbReference type="SFLD" id="SFLDS00005">
    <property type="entry name" value="Isoprenoid_Synthase_Type_I"/>
    <property type="match status" value="1"/>
</dbReference>
<keyword evidence="4" id="KW-0479">Metal-binding</keyword>
<dbReference type="STRING" id="262898.GA0070564_1011133"/>
<dbReference type="CDD" id="cd00685">
    <property type="entry name" value="Trans_IPPS_HT"/>
    <property type="match status" value="1"/>
</dbReference>
<dbReference type="GO" id="GO:0008299">
    <property type="term" value="P:isoprenoid biosynthetic process"/>
    <property type="evidence" value="ECO:0007669"/>
    <property type="project" value="InterPro"/>
</dbReference>
<dbReference type="SUPFAM" id="SSF48576">
    <property type="entry name" value="Terpenoid synthases"/>
    <property type="match status" value="1"/>
</dbReference>
<dbReference type="AlphaFoldDB" id="A0A1C4VDE4"/>
<evidence type="ECO:0000256" key="5">
    <source>
        <dbReference type="ARBA" id="ARBA00022842"/>
    </source>
</evidence>
<dbReference type="Proteomes" id="UP000199504">
    <property type="component" value="Unassembled WGS sequence"/>
</dbReference>
<feature type="compositionally biased region" description="Basic and acidic residues" evidence="7">
    <location>
        <begin position="43"/>
        <end position="55"/>
    </location>
</feature>
<dbReference type="PROSITE" id="PS00444">
    <property type="entry name" value="POLYPRENYL_SYNTHASE_2"/>
    <property type="match status" value="1"/>
</dbReference>
<accession>A0A1C4VDE4</accession>
<dbReference type="GO" id="GO:0004659">
    <property type="term" value="F:prenyltransferase activity"/>
    <property type="evidence" value="ECO:0007669"/>
    <property type="project" value="InterPro"/>
</dbReference>